<dbReference type="NCBIfam" id="NF008676">
    <property type="entry name" value="PRK11689.1"/>
    <property type="match status" value="1"/>
</dbReference>
<dbReference type="eggNOG" id="COG0697">
    <property type="taxonomic scope" value="Bacteria"/>
</dbReference>
<feature type="transmembrane region" description="Helical" evidence="8">
    <location>
        <begin position="184"/>
        <end position="203"/>
    </location>
</feature>
<dbReference type="SUPFAM" id="SSF103481">
    <property type="entry name" value="Multidrug resistance efflux transporter EmrE"/>
    <property type="match status" value="2"/>
</dbReference>
<dbReference type="Proteomes" id="UP001598201">
    <property type="component" value="Unassembled WGS sequence"/>
</dbReference>
<evidence type="ECO:0000256" key="6">
    <source>
        <dbReference type="ARBA" id="ARBA00023136"/>
    </source>
</evidence>
<dbReference type="Pfam" id="PF00892">
    <property type="entry name" value="EamA"/>
    <property type="match status" value="2"/>
</dbReference>
<dbReference type="Proteomes" id="UP000007257">
    <property type="component" value="Chromosome"/>
</dbReference>
<organism evidence="10 12">
    <name type="scientific">Rahnella sp. (strain Y9602)</name>
    <dbReference type="NCBI Taxonomy" id="2703885"/>
    <lineage>
        <taxon>Bacteria</taxon>
        <taxon>Pseudomonadati</taxon>
        <taxon>Pseudomonadota</taxon>
        <taxon>Gammaproteobacteria</taxon>
        <taxon>Enterobacterales</taxon>
        <taxon>Yersiniaceae</taxon>
        <taxon>Rahnella</taxon>
    </lineage>
</organism>
<dbReference type="EMBL" id="CP002505">
    <property type="protein sequence ID" value="ADW75280.1"/>
    <property type="molecule type" value="Genomic_DNA"/>
</dbReference>
<evidence type="ECO:0000313" key="10">
    <source>
        <dbReference type="EMBL" id="ADW75280.1"/>
    </source>
</evidence>
<comment type="similarity">
    <text evidence="2">Belongs to the drug/metabolite transporter (DMT) superfamily. 10 TMS drug/metabolite exporter (DME) (TC 2.A.7.3) family.</text>
</comment>
<dbReference type="AlphaFoldDB" id="A0A0H3FJW6"/>
<feature type="domain" description="EamA" evidence="9">
    <location>
        <begin position="6"/>
        <end position="135"/>
    </location>
</feature>
<accession>A0A0H3FJW6</accession>
<dbReference type="GO" id="GO:0005886">
    <property type="term" value="C:plasma membrane"/>
    <property type="evidence" value="ECO:0007669"/>
    <property type="project" value="UniProtKB-SubCell"/>
</dbReference>
<dbReference type="InterPro" id="IPR037185">
    <property type="entry name" value="EmrE-like"/>
</dbReference>
<evidence type="ECO:0000259" key="9">
    <source>
        <dbReference type="Pfam" id="PF00892"/>
    </source>
</evidence>
<feature type="transmembrane region" description="Helical" evidence="8">
    <location>
        <begin position="62"/>
        <end position="84"/>
    </location>
</feature>
<keyword evidence="3" id="KW-1003">Cell membrane</keyword>
<proteinExistence type="inferred from homology"/>
<reference evidence="11 13" key="3">
    <citation type="submission" date="2024-09" db="EMBL/GenBank/DDBJ databases">
        <title>Genomes of Rahnella.</title>
        <authorList>
            <person name="Mnguni F.C."/>
            <person name="Shin G.Y."/>
            <person name="Coutinho T."/>
        </authorList>
    </citation>
    <scope>NUCLEOTIDE SEQUENCE [LARGE SCALE GENOMIC DNA]</scope>
    <source>
        <strain evidence="11 13">20WA0057</strain>
    </source>
</reference>
<name>A0A0H3FJW6_RAHSY</name>
<gene>
    <name evidence="11" type="primary">yddG</name>
    <name evidence="10" type="ordered locus">Rahaq_3690</name>
    <name evidence="11" type="ORF">ACFPK4_19070</name>
</gene>
<dbReference type="InterPro" id="IPR000620">
    <property type="entry name" value="EamA_dom"/>
</dbReference>
<dbReference type="GeneID" id="95420019"/>
<dbReference type="RefSeq" id="WP_013576971.1">
    <property type="nucleotide sequence ID" value="NC_015061.1"/>
</dbReference>
<evidence type="ECO:0000256" key="2">
    <source>
        <dbReference type="ARBA" id="ARBA00009853"/>
    </source>
</evidence>
<evidence type="ECO:0000256" key="7">
    <source>
        <dbReference type="ARBA" id="ARBA00040595"/>
    </source>
</evidence>
<evidence type="ECO:0000313" key="12">
    <source>
        <dbReference type="Proteomes" id="UP000007257"/>
    </source>
</evidence>
<keyword evidence="4 8" id="KW-0812">Transmembrane</keyword>
<feature type="transmembrane region" description="Helical" evidence="8">
    <location>
        <begin position="120"/>
        <end position="136"/>
    </location>
</feature>
<feature type="transmembrane region" description="Helical" evidence="8">
    <location>
        <begin position="209"/>
        <end position="229"/>
    </location>
</feature>
<dbReference type="PANTHER" id="PTHR32322:SF18">
    <property type="entry name" value="S-ADENOSYLMETHIONINE_S-ADENOSYLHOMOCYSTEINE TRANSPORTER"/>
    <property type="match status" value="1"/>
</dbReference>
<feature type="transmembrane region" description="Helical" evidence="8">
    <location>
        <begin position="269"/>
        <end position="288"/>
    </location>
</feature>
<evidence type="ECO:0000313" key="11">
    <source>
        <dbReference type="EMBL" id="MFD3225651.1"/>
    </source>
</evidence>
<evidence type="ECO:0000256" key="5">
    <source>
        <dbReference type="ARBA" id="ARBA00022989"/>
    </source>
</evidence>
<sequence length="296" mass="31686" precursor="true">MDRFATLSGVLAILLWSMSVALTRSLSESLGPFGAAASIYTVSGILVWMVGGKPSLRGESAAYLIICGLLFIFYMVAFSLAIGLAHTRQQTLELGLVNYLWPSLTLLFAVPLLKLRVRWWIWPGAVLAFAGVLWAISGGHGLDIHQMMRNVRGNPVAYGLALGAAVSWALYSNLVRVLCKGKGVLPLFLLATGGVLWALYFTYSSSRISLTLPAILELLAMGAVTAVSYQCWDIAMKKGNATLVAALSYFTPLSSILIAGLWLHTLPGASFWPGVLMVVGGSLLCWTASRGKSLSG</sequence>
<feature type="domain" description="EamA" evidence="9">
    <location>
        <begin position="158"/>
        <end position="285"/>
    </location>
</feature>
<evidence type="ECO:0000313" key="13">
    <source>
        <dbReference type="Proteomes" id="UP001598201"/>
    </source>
</evidence>
<protein>
    <recommendedName>
        <fullName evidence="7">Threonine/homoserine exporter RhtA</fullName>
    </recommendedName>
</protein>
<keyword evidence="13" id="KW-1185">Reference proteome</keyword>
<keyword evidence="5 8" id="KW-1133">Transmembrane helix</keyword>
<dbReference type="PANTHER" id="PTHR32322">
    <property type="entry name" value="INNER MEMBRANE TRANSPORTER"/>
    <property type="match status" value="1"/>
</dbReference>
<evidence type="ECO:0000256" key="3">
    <source>
        <dbReference type="ARBA" id="ARBA00022475"/>
    </source>
</evidence>
<reference evidence="12" key="1">
    <citation type="submission" date="2011-01" db="EMBL/GenBank/DDBJ databases">
        <title>Complete sequence of chromosome of Rahnella sp. Y9602.</title>
        <authorList>
            <consortium name="US DOE Joint Genome Institute"/>
            <person name="Lucas S."/>
            <person name="Copeland A."/>
            <person name="Lapidus A."/>
            <person name="Cheng J.-F."/>
            <person name="Goodwin L."/>
            <person name="Pitluck S."/>
            <person name="Lu M."/>
            <person name="Detter J.C."/>
            <person name="Han C."/>
            <person name="Tapia R."/>
            <person name="Land M."/>
            <person name="Hauser L."/>
            <person name="Kyrpides N."/>
            <person name="Ivanova N."/>
            <person name="Ovchinnikova G."/>
            <person name="Pagani I."/>
            <person name="Sobecky P.A."/>
            <person name="Martinez R.J."/>
            <person name="Woyke T."/>
        </authorList>
    </citation>
    <scope>NUCLEOTIDE SEQUENCE [LARGE SCALE GENOMIC DNA]</scope>
    <source>
        <strain evidence="12">Y9602</strain>
    </source>
</reference>
<evidence type="ECO:0000256" key="8">
    <source>
        <dbReference type="SAM" id="Phobius"/>
    </source>
</evidence>
<evidence type="ECO:0000256" key="4">
    <source>
        <dbReference type="ARBA" id="ARBA00022692"/>
    </source>
</evidence>
<dbReference type="HOGENOM" id="CLU_058959_1_1_6"/>
<keyword evidence="6 8" id="KW-0472">Membrane</keyword>
<dbReference type="OrthoDB" id="7065924at2"/>
<reference evidence="10 12" key="2">
    <citation type="journal article" date="2012" name="J. Bacteriol.">
        <title>Complete Genome Sequence of Rahnella sp. Strain Y9602, a Gammaproteobacterium Isolate from Metal- and Radionuclide-Contaminated Soil.</title>
        <authorList>
            <person name="Martinez R.J."/>
            <person name="Bruce D."/>
            <person name="Detter C."/>
            <person name="Goodwin L.A."/>
            <person name="Han J."/>
            <person name="Han C.S."/>
            <person name="Held B."/>
            <person name="Land M.L."/>
            <person name="Mikhailova N."/>
            <person name="Nolan M."/>
            <person name="Pennacchio L."/>
            <person name="Pitluck S."/>
            <person name="Tapia R."/>
            <person name="Woyke T."/>
            <person name="Sobecky P.A."/>
        </authorList>
    </citation>
    <scope>NUCLEOTIDE SEQUENCE [LARGE SCALE GENOMIC DNA]</scope>
    <source>
        <strain evidence="10 12">Y9602</strain>
    </source>
</reference>
<comment type="subcellular location">
    <subcellularLocation>
        <location evidence="1">Cell membrane</location>
        <topology evidence="1">Multi-pass membrane protein</topology>
    </subcellularLocation>
</comment>
<feature type="transmembrane region" description="Helical" evidence="8">
    <location>
        <begin position="156"/>
        <end position="172"/>
    </location>
</feature>
<feature type="transmembrane region" description="Helical" evidence="8">
    <location>
        <begin position="241"/>
        <end position="263"/>
    </location>
</feature>
<dbReference type="EMBL" id="JBHUCJ010000056">
    <property type="protein sequence ID" value="MFD3225651.1"/>
    <property type="molecule type" value="Genomic_DNA"/>
</dbReference>
<dbReference type="InterPro" id="IPR050638">
    <property type="entry name" value="AA-Vitamin_Transporters"/>
</dbReference>
<dbReference type="KEGG" id="rah:Rahaq_3690"/>
<evidence type="ECO:0000256" key="1">
    <source>
        <dbReference type="ARBA" id="ARBA00004651"/>
    </source>
</evidence>
<feature type="transmembrane region" description="Helical" evidence="8">
    <location>
        <begin position="33"/>
        <end position="50"/>
    </location>
</feature>